<protein>
    <submittedName>
        <fullName evidence="3">DNA starvation/stationary phase protection protein</fullName>
    </submittedName>
</protein>
<gene>
    <name evidence="3" type="ORF">SUTMEG_09830</name>
</gene>
<keyword evidence="4" id="KW-1185">Reference proteome</keyword>
<comment type="similarity">
    <text evidence="1">Belongs to the Dps family.</text>
</comment>
<reference evidence="3 4" key="1">
    <citation type="journal article" date="2018" name="Int. J. Syst. Evol. Microbiol.">
        <title>Mesosutterella multiformis gen. nov., sp. nov., a member of the family Sutterellaceae and Sutterella megalosphaeroides sp. nov., isolated from human faeces.</title>
        <authorList>
            <person name="Sakamoto M."/>
            <person name="Ikeyama N."/>
            <person name="Kunihiro T."/>
            <person name="Iino T."/>
            <person name="Yuki M."/>
            <person name="Ohkuma M."/>
        </authorList>
    </citation>
    <scope>NUCLEOTIDE SEQUENCE [LARGE SCALE GENOMIC DNA]</scope>
    <source>
        <strain evidence="3 4">6FBBBH3</strain>
    </source>
</reference>
<dbReference type="AlphaFoldDB" id="A0A2Z6I9R0"/>
<accession>A0A2Z6I9R0</accession>
<organism evidence="3 4">
    <name type="scientific">Sutterella megalosphaeroides</name>
    <dbReference type="NCBI Taxonomy" id="2494234"/>
    <lineage>
        <taxon>Bacteria</taxon>
        <taxon>Pseudomonadati</taxon>
        <taxon>Pseudomonadota</taxon>
        <taxon>Betaproteobacteria</taxon>
        <taxon>Burkholderiales</taxon>
        <taxon>Sutterellaceae</taxon>
        <taxon>Sutterella</taxon>
    </lineage>
</organism>
<dbReference type="CDD" id="cd01043">
    <property type="entry name" value="DPS"/>
    <property type="match status" value="1"/>
</dbReference>
<proteinExistence type="inferred from homology"/>
<dbReference type="OrthoDB" id="9797687at2"/>
<dbReference type="GO" id="GO:0008199">
    <property type="term" value="F:ferric iron binding"/>
    <property type="evidence" value="ECO:0007669"/>
    <property type="project" value="InterPro"/>
</dbReference>
<dbReference type="InterPro" id="IPR008331">
    <property type="entry name" value="Ferritin_DPS_dom"/>
</dbReference>
<evidence type="ECO:0000313" key="3">
    <source>
        <dbReference type="EMBL" id="BBF23092.1"/>
    </source>
</evidence>
<dbReference type="Pfam" id="PF00210">
    <property type="entry name" value="Ferritin"/>
    <property type="match status" value="1"/>
</dbReference>
<dbReference type="InterPro" id="IPR009078">
    <property type="entry name" value="Ferritin-like_SF"/>
</dbReference>
<evidence type="ECO:0000313" key="4">
    <source>
        <dbReference type="Proteomes" id="UP000271003"/>
    </source>
</evidence>
<dbReference type="PANTHER" id="PTHR42932">
    <property type="entry name" value="GENERAL STRESS PROTEIN 20U"/>
    <property type="match status" value="1"/>
</dbReference>
<dbReference type="InterPro" id="IPR002177">
    <property type="entry name" value="DPS_DNA-bd"/>
</dbReference>
<sequence length="160" mass="18192">MSNCKINTYLANLAVWTVKLHNLHWNVTGHIFKPLHEYTEALYDEAFEAYDAVAEVLKMRDRMPLSTMKAYLEAATIEEVDPRDFTCCEVVSMVEADMQTMMKLALEIRNEAAERDDFQVQSLFEGYIEGFTKQLWFIRAMKKEGGAQECCGGSCGCGGH</sequence>
<name>A0A2Z6I9R0_9BURK</name>
<dbReference type="InterPro" id="IPR012347">
    <property type="entry name" value="Ferritin-like"/>
</dbReference>
<dbReference type="EMBL" id="AP018786">
    <property type="protein sequence ID" value="BBF23092.1"/>
    <property type="molecule type" value="Genomic_DNA"/>
</dbReference>
<dbReference type="GO" id="GO:0016722">
    <property type="term" value="F:oxidoreductase activity, acting on metal ions"/>
    <property type="evidence" value="ECO:0007669"/>
    <property type="project" value="InterPro"/>
</dbReference>
<dbReference type="PIRSF" id="PIRSF005900">
    <property type="entry name" value="Dps"/>
    <property type="match status" value="1"/>
</dbReference>
<dbReference type="KEGG" id="sutt:SUTMEG_09830"/>
<dbReference type="SUPFAM" id="SSF47240">
    <property type="entry name" value="Ferritin-like"/>
    <property type="match status" value="1"/>
</dbReference>
<dbReference type="InterPro" id="IPR023188">
    <property type="entry name" value="DPS_DNA-bd_CS"/>
</dbReference>
<dbReference type="Proteomes" id="UP000271003">
    <property type="component" value="Chromosome"/>
</dbReference>
<dbReference type="Gene3D" id="1.20.1260.10">
    <property type="match status" value="1"/>
</dbReference>
<dbReference type="PANTHER" id="PTHR42932:SF1">
    <property type="entry name" value="GENERAL STRESS PROTEIN 20U"/>
    <property type="match status" value="1"/>
</dbReference>
<evidence type="ECO:0000259" key="2">
    <source>
        <dbReference type="Pfam" id="PF00210"/>
    </source>
</evidence>
<evidence type="ECO:0000256" key="1">
    <source>
        <dbReference type="ARBA" id="ARBA00009497"/>
    </source>
</evidence>
<dbReference type="RefSeq" id="WP_120176734.1">
    <property type="nucleotide sequence ID" value="NZ_AP018786.1"/>
</dbReference>
<feature type="domain" description="Ferritin/DPS" evidence="2">
    <location>
        <begin position="5"/>
        <end position="141"/>
    </location>
</feature>
<dbReference type="PROSITE" id="PS00818">
    <property type="entry name" value="DPS_1"/>
    <property type="match status" value="1"/>
</dbReference>